<gene>
    <name evidence="3" type="ORF">EV700_1069</name>
</gene>
<dbReference type="InterPro" id="IPR051803">
    <property type="entry name" value="TA_system_RelE-like_toxin"/>
</dbReference>
<evidence type="ECO:0000313" key="4">
    <source>
        <dbReference type="Proteomes" id="UP000292423"/>
    </source>
</evidence>
<reference evidence="3 4" key="1">
    <citation type="submission" date="2019-02" db="EMBL/GenBank/DDBJ databases">
        <title>Genomic Encyclopedia of Type Strains, Phase IV (KMG-IV): sequencing the most valuable type-strain genomes for metagenomic binning, comparative biology and taxonomic classification.</title>
        <authorList>
            <person name="Goeker M."/>
        </authorList>
    </citation>
    <scope>NUCLEOTIDE SEQUENCE [LARGE SCALE GENOMIC DNA]</scope>
    <source>
        <strain evidence="3 4">DSM 105135</strain>
    </source>
</reference>
<name>A0A4Q7ZBT6_9GAMM</name>
<sequence length="95" mass="10866">MRVKWLRTALWNLDEAAAWIARDDPKAAAGFVAAVQETVGRLAEYPAMGKAGRVEGVREMPVTGYPYLIPYRVVGEELQVLRVFHVRRQRPEEWV</sequence>
<protein>
    <submittedName>
        <fullName evidence="3">Plasmid stabilization system protein ParE</fullName>
    </submittedName>
</protein>
<dbReference type="Proteomes" id="UP000292423">
    <property type="component" value="Unassembled WGS sequence"/>
</dbReference>
<dbReference type="Pfam" id="PF05016">
    <property type="entry name" value="ParE_toxin"/>
    <property type="match status" value="1"/>
</dbReference>
<evidence type="ECO:0000256" key="2">
    <source>
        <dbReference type="ARBA" id="ARBA00022649"/>
    </source>
</evidence>
<dbReference type="Gene3D" id="3.30.2310.20">
    <property type="entry name" value="RelE-like"/>
    <property type="match status" value="1"/>
</dbReference>
<dbReference type="EMBL" id="SHKX01000010">
    <property type="protein sequence ID" value="RZU48097.1"/>
    <property type="molecule type" value="Genomic_DNA"/>
</dbReference>
<organism evidence="3 4">
    <name type="scientific">Fluviicoccus keumensis</name>
    <dbReference type="NCBI Taxonomy" id="1435465"/>
    <lineage>
        <taxon>Bacteria</taxon>
        <taxon>Pseudomonadati</taxon>
        <taxon>Pseudomonadota</taxon>
        <taxon>Gammaproteobacteria</taxon>
        <taxon>Moraxellales</taxon>
        <taxon>Moraxellaceae</taxon>
        <taxon>Fluviicoccus</taxon>
    </lineage>
</organism>
<comment type="similarity">
    <text evidence="1">Belongs to the RelE toxin family.</text>
</comment>
<keyword evidence="2" id="KW-1277">Toxin-antitoxin system</keyword>
<dbReference type="InterPro" id="IPR035093">
    <property type="entry name" value="RelE/ParE_toxin_dom_sf"/>
</dbReference>
<keyword evidence="4" id="KW-1185">Reference proteome</keyword>
<comment type="caution">
    <text evidence="3">The sequence shown here is derived from an EMBL/GenBank/DDBJ whole genome shotgun (WGS) entry which is preliminary data.</text>
</comment>
<dbReference type="PANTHER" id="PTHR33755">
    <property type="entry name" value="TOXIN PARE1-RELATED"/>
    <property type="match status" value="1"/>
</dbReference>
<proteinExistence type="inferred from homology"/>
<evidence type="ECO:0000313" key="3">
    <source>
        <dbReference type="EMBL" id="RZU48097.1"/>
    </source>
</evidence>
<dbReference type="RefSeq" id="WP_130411419.1">
    <property type="nucleotide sequence ID" value="NZ_SHKX01000010.1"/>
</dbReference>
<dbReference type="OrthoDB" id="9798046at2"/>
<dbReference type="InterPro" id="IPR007712">
    <property type="entry name" value="RelE/ParE_toxin"/>
</dbReference>
<accession>A0A4Q7ZBT6</accession>
<evidence type="ECO:0000256" key="1">
    <source>
        <dbReference type="ARBA" id="ARBA00006226"/>
    </source>
</evidence>
<dbReference type="AlphaFoldDB" id="A0A4Q7ZBT6"/>